<reference evidence="2" key="1">
    <citation type="submission" date="2021-01" db="EMBL/GenBank/DDBJ databases">
        <title>Whole genome shotgun sequence of Demequina activiva NBRC 110675.</title>
        <authorList>
            <person name="Komaki H."/>
            <person name="Tamura T."/>
        </authorList>
    </citation>
    <scope>NUCLEOTIDE SEQUENCE</scope>
    <source>
        <strain evidence="2">NBRC 110675</strain>
    </source>
</reference>
<keyword evidence="1" id="KW-0963">Cytoplasm</keyword>
<comment type="caution">
    <text evidence="2">The sequence shown here is derived from an EMBL/GenBank/DDBJ whole genome shotgun (WGS) entry which is preliminary data.</text>
</comment>
<evidence type="ECO:0000256" key="1">
    <source>
        <dbReference type="ARBA" id="ARBA00022490"/>
    </source>
</evidence>
<gene>
    <name evidence="2" type="ORF">Dac01nite_12510</name>
</gene>
<dbReference type="InterPro" id="IPR002882">
    <property type="entry name" value="CofD"/>
</dbReference>
<dbReference type="PANTHER" id="PTHR30135:SF3">
    <property type="entry name" value="GLUCONEOGENESIS FACTOR-RELATED"/>
    <property type="match status" value="1"/>
</dbReference>
<organism evidence="2 3">
    <name type="scientific">Demequina activiva</name>
    <dbReference type="NCBI Taxonomy" id="1582364"/>
    <lineage>
        <taxon>Bacteria</taxon>
        <taxon>Bacillati</taxon>
        <taxon>Actinomycetota</taxon>
        <taxon>Actinomycetes</taxon>
        <taxon>Micrococcales</taxon>
        <taxon>Demequinaceae</taxon>
        <taxon>Demequina</taxon>
    </lineage>
</organism>
<dbReference type="GO" id="GO:0043743">
    <property type="term" value="F:LPPG:FO 2-phospho-L-lactate transferase activity"/>
    <property type="evidence" value="ECO:0007669"/>
    <property type="project" value="InterPro"/>
</dbReference>
<dbReference type="CDD" id="cd07187">
    <property type="entry name" value="YvcK_like"/>
    <property type="match status" value="1"/>
</dbReference>
<dbReference type="InterPro" id="IPR038136">
    <property type="entry name" value="CofD-like_dom_sf"/>
</dbReference>
<evidence type="ECO:0008006" key="4">
    <source>
        <dbReference type="Google" id="ProtNLM"/>
    </source>
</evidence>
<dbReference type="SUPFAM" id="SSF142338">
    <property type="entry name" value="CofD-like"/>
    <property type="match status" value="1"/>
</dbReference>
<sequence>MSGEPRVVAMGGGHGLYATLTALRGLTPHLTAVVTVADDGGSSGRLRSEMGIVPPGDLRMALSALCADTEWGRTWRDVLQWRFSTDGPLDGHAMGNLLIAALWDRTDDVVDGLAWVGRLLQSQGKVLPLSVDPLEVSALVEGPHGSHEVVGQVAVATADGRIQELRLAPENPRVPQETIDAIDHADLVVLGPGSWYTSVLTHFKVAQVAAALERAASRCVVVLNVGHDDEETAGTDRIDDVRALRHAAPWFVPADVLIDVAHGTEGALEDEVAAWGARLRIGDVCSKASADAHDATALRRELVAIARERGLTVTAGAGGVAG</sequence>
<dbReference type="EMBL" id="BONR01000002">
    <property type="protein sequence ID" value="GIG54499.1"/>
    <property type="molecule type" value="Genomic_DNA"/>
</dbReference>
<evidence type="ECO:0000313" key="2">
    <source>
        <dbReference type="EMBL" id="GIG54499.1"/>
    </source>
</evidence>
<accession>A0A919Q1U8</accession>
<proteinExistence type="predicted"/>
<dbReference type="NCBIfam" id="TIGR01826">
    <property type="entry name" value="CofD_related"/>
    <property type="match status" value="1"/>
</dbReference>
<keyword evidence="3" id="KW-1185">Reference proteome</keyword>
<dbReference type="PANTHER" id="PTHR30135">
    <property type="entry name" value="UNCHARACTERIZED PROTEIN YVCK-RELATED"/>
    <property type="match status" value="1"/>
</dbReference>
<dbReference type="Proteomes" id="UP000652354">
    <property type="component" value="Unassembled WGS sequence"/>
</dbReference>
<evidence type="ECO:0000313" key="3">
    <source>
        <dbReference type="Proteomes" id="UP000652354"/>
    </source>
</evidence>
<dbReference type="AlphaFoldDB" id="A0A919Q1U8"/>
<protein>
    <recommendedName>
        <fullName evidence="4">Gluconeogenesis factor</fullName>
    </recommendedName>
</protein>
<dbReference type="RefSeq" id="WP_203654488.1">
    <property type="nucleotide sequence ID" value="NZ_BONR01000002.1"/>
</dbReference>
<dbReference type="InterPro" id="IPR010119">
    <property type="entry name" value="Gluconeogen_factor"/>
</dbReference>
<name>A0A919Q1U8_9MICO</name>
<dbReference type="Gene3D" id="3.40.50.10680">
    <property type="entry name" value="CofD-like domains"/>
    <property type="match status" value="1"/>
</dbReference>
<dbReference type="Pfam" id="PF01933">
    <property type="entry name" value="CofD"/>
    <property type="match status" value="1"/>
</dbReference>